<evidence type="ECO:0000313" key="3">
    <source>
        <dbReference type="Proteomes" id="UP000298030"/>
    </source>
</evidence>
<feature type="region of interest" description="Disordered" evidence="1">
    <location>
        <begin position="32"/>
        <end position="134"/>
    </location>
</feature>
<keyword evidence="3" id="KW-1185">Reference proteome</keyword>
<dbReference type="EMBL" id="QPFP01000044">
    <property type="protein sequence ID" value="TEB26905.1"/>
    <property type="molecule type" value="Genomic_DNA"/>
</dbReference>
<feature type="compositionally biased region" description="Acidic residues" evidence="1">
    <location>
        <begin position="316"/>
        <end position="325"/>
    </location>
</feature>
<name>A0A4Y7SYH1_COPMI</name>
<feature type="region of interest" description="Disordered" evidence="1">
    <location>
        <begin position="316"/>
        <end position="335"/>
    </location>
</feature>
<accession>A0A4Y7SYH1</accession>
<protein>
    <submittedName>
        <fullName evidence="2">Uncharacterized protein</fullName>
    </submittedName>
</protein>
<feature type="compositionally biased region" description="Basic and acidic residues" evidence="1">
    <location>
        <begin position="55"/>
        <end position="68"/>
    </location>
</feature>
<dbReference type="AlphaFoldDB" id="A0A4Y7SYH1"/>
<reference evidence="2 3" key="1">
    <citation type="journal article" date="2019" name="Nat. Ecol. Evol.">
        <title>Megaphylogeny resolves global patterns of mushroom evolution.</title>
        <authorList>
            <person name="Varga T."/>
            <person name="Krizsan K."/>
            <person name="Foldi C."/>
            <person name="Dima B."/>
            <person name="Sanchez-Garcia M."/>
            <person name="Sanchez-Ramirez S."/>
            <person name="Szollosi G.J."/>
            <person name="Szarkandi J.G."/>
            <person name="Papp V."/>
            <person name="Albert L."/>
            <person name="Andreopoulos W."/>
            <person name="Angelini C."/>
            <person name="Antonin V."/>
            <person name="Barry K.W."/>
            <person name="Bougher N.L."/>
            <person name="Buchanan P."/>
            <person name="Buyck B."/>
            <person name="Bense V."/>
            <person name="Catcheside P."/>
            <person name="Chovatia M."/>
            <person name="Cooper J."/>
            <person name="Damon W."/>
            <person name="Desjardin D."/>
            <person name="Finy P."/>
            <person name="Geml J."/>
            <person name="Haridas S."/>
            <person name="Hughes K."/>
            <person name="Justo A."/>
            <person name="Karasinski D."/>
            <person name="Kautmanova I."/>
            <person name="Kiss B."/>
            <person name="Kocsube S."/>
            <person name="Kotiranta H."/>
            <person name="LaButti K.M."/>
            <person name="Lechner B.E."/>
            <person name="Liimatainen K."/>
            <person name="Lipzen A."/>
            <person name="Lukacs Z."/>
            <person name="Mihaltcheva S."/>
            <person name="Morgado L.N."/>
            <person name="Niskanen T."/>
            <person name="Noordeloos M.E."/>
            <person name="Ohm R.A."/>
            <person name="Ortiz-Santana B."/>
            <person name="Ovrebo C."/>
            <person name="Racz N."/>
            <person name="Riley R."/>
            <person name="Savchenko A."/>
            <person name="Shiryaev A."/>
            <person name="Soop K."/>
            <person name="Spirin V."/>
            <person name="Szebenyi C."/>
            <person name="Tomsovsky M."/>
            <person name="Tulloss R.E."/>
            <person name="Uehling J."/>
            <person name="Grigoriev I.V."/>
            <person name="Vagvolgyi C."/>
            <person name="Papp T."/>
            <person name="Martin F.M."/>
            <person name="Miettinen O."/>
            <person name="Hibbett D.S."/>
            <person name="Nagy L.G."/>
        </authorList>
    </citation>
    <scope>NUCLEOTIDE SEQUENCE [LARGE SCALE GENOMIC DNA]</scope>
    <source>
        <strain evidence="2 3">FP101781</strain>
    </source>
</reference>
<comment type="caution">
    <text evidence="2">The sequence shown here is derived from an EMBL/GenBank/DDBJ whole genome shotgun (WGS) entry which is preliminary data.</text>
</comment>
<organism evidence="2 3">
    <name type="scientific">Coprinellus micaceus</name>
    <name type="common">Glistening ink-cap mushroom</name>
    <name type="synonym">Coprinus micaceus</name>
    <dbReference type="NCBI Taxonomy" id="71717"/>
    <lineage>
        <taxon>Eukaryota</taxon>
        <taxon>Fungi</taxon>
        <taxon>Dikarya</taxon>
        <taxon>Basidiomycota</taxon>
        <taxon>Agaricomycotina</taxon>
        <taxon>Agaricomycetes</taxon>
        <taxon>Agaricomycetidae</taxon>
        <taxon>Agaricales</taxon>
        <taxon>Agaricineae</taxon>
        <taxon>Psathyrellaceae</taxon>
        <taxon>Coprinellus</taxon>
    </lineage>
</organism>
<gene>
    <name evidence="2" type="ORF">FA13DRAFT_1795152</name>
</gene>
<dbReference type="OrthoDB" id="2675946at2759"/>
<feature type="compositionally biased region" description="Basic and acidic residues" evidence="1">
    <location>
        <begin position="91"/>
        <end position="103"/>
    </location>
</feature>
<evidence type="ECO:0000256" key="1">
    <source>
        <dbReference type="SAM" id="MobiDB-lite"/>
    </source>
</evidence>
<evidence type="ECO:0000313" key="2">
    <source>
        <dbReference type="EMBL" id="TEB26905.1"/>
    </source>
</evidence>
<feature type="compositionally biased region" description="Basic and acidic residues" evidence="1">
    <location>
        <begin position="122"/>
        <end position="134"/>
    </location>
</feature>
<proteinExistence type="predicted"/>
<sequence>MTSRRKPEELQANEKLMQQLGIMDSEAHDILKFDTGPNIDPFAGENEPLEDEDGEASKVEDRPGGCHEGEDDDFERPTQSQRNTAFFGALRIREDQESQDKTPPRKRLIKTSKTSNRLPRGSYERGDQENSHWDGWPRRGCPDIVLNTFLDTITEEEKKRILIGFASHREHEFPCIILNDMTLTNPYTMCHPDGFTKMFCVLALQGEEKAGCRGMQTAESGVHLLDSSPVLRAAPPWHTCYPFNYVWDHRKIQREHTVDRKSSKTLRPYVLSSKHQFRLAKLDSMSHQDRVLFTKDPTKPMGSSNTSLAISELDDGMDEEPEAVAEGEVRERVGEEEEGMGIVIRFSILEVEAD</sequence>
<dbReference type="Proteomes" id="UP000298030">
    <property type="component" value="Unassembled WGS sequence"/>
</dbReference>